<evidence type="ECO:0000313" key="4">
    <source>
        <dbReference type="Proteomes" id="UP000095605"/>
    </source>
</evidence>
<dbReference type="OrthoDB" id="10253744at2759"/>
<evidence type="ECO:0000313" key="3">
    <source>
        <dbReference type="EMBL" id="OEJ82420.1"/>
    </source>
</evidence>
<reference evidence="4" key="1">
    <citation type="journal article" date="2016" name="Genome Announc.">
        <title>Genome sequences of three species of Hanseniaspora isolated from spontaneous wine fermentations.</title>
        <authorList>
            <person name="Sternes P.R."/>
            <person name="Lee D."/>
            <person name="Kutyna D.R."/>
            <person name="Borneman A.R."/>
        </authorList>
    </citation>
    <scope>NUCLEOTIDE SEQUENCE [LARGE SCALE GENOMIC DNA]</scope>
    <source>
        <strain evidence="4">AWRI3578</strain>
    </source>
</reference>
<dbReference type="Proteomes" id="UP000095605">
    <property type="component" value="Unassembled WGS sequence"/>
</dbReference>
<name>A0A1E5R6A2_9ASCO</name>
<dbReference type="Pfam" id="PF06999">
    <property type="entry name" value="Suc_Fer-like"/>
    <property type="match status" value="1"/>
</dbReference>
<keyword evidence="4" id="KW-1185">Reference proteome</keyword>
<accession>A0A1E5R6A2</accession>
<proteinExistence type="inferred from homology"/>
<protein>
    <recommendedName>
        <fullName evidence="2">Altered inheritance of mitochondria protein 32</fullName>
    </recommendedName>
</protein>
<comment type="caution">
    <text evidence="3">The sequence shown here is derived from an EMBL/GenBank/DDBJ whole genome shotgun (WGS) entry which is preliminary data.</text>
</comment>
<dbReference type="InterPro" id="IPR009737">
    <property type="entry name" value="Aim32/Apd1-like"/>
</dbReference>
<dbReference type="CDD" id="cd03062">
    <property type="entry name" value="TRX_Fd_Sucrase"/>
    <property type="match status" value="1"/>
</dbReference>
<comment type="similarity">
    <text evidence="1">Belongs to the AIM32 family.</text>
</comment>
<dbReference type="SUPFAM" id="SSF52833">
    <property type="entry name" value="Thioredoxin-like"/>
    <property type="match status" value="1"/>
</dbReference>
<dbReference type="InterPro" id="IPR036249">
    <property type="entry name" value="Thioredoxin-like_sf"/>
</dbReference>
<gene>
    <name evidence="3" type="ORF">AWRI3578_g3261</name>
</gene>
<dbReference type="AlphaFoldDB" id="A0A1E5R6A2"/>
<sequence>MMYVKLMARVPIRFYSSRLKDKQIHNFISIRKLDPNYQKLESQCNCYFENLKLADPITPITNITNGSSTPPRSTIPIYKRHVLLIDETSNGKQAHMRWKSKVEDNDGVYPYGILKKIKEKNVELMKEGNQECLPILTTVVELLNVQVDKKTEDSNKNTYKLLCLPEWKVLKFDESSIDEVCELVNKPDLNDTSVELLPLDTNELLLVCGHNQRDARCGVMAKELATKIESKHPLGLVSHIGGHKFAGNVIMYKQVEDMTHSYWFRHMNPLVVDCVLEEARRGNLVSEFYRGSISFK</sequence>
<dbReference type="EMBL" id="LPNL01000008">
    <property type="protein sequence ID" value="OEJ82420.1"/>
    <property type="molecule type" value="Genomic_DNA"/>
</dbReference>
<evidence type="ECO:0000256" key="2">
    <source>
        <dbReference type="ARBA" id="ARBA00040895"/>
    </source>
</evidence>
<organism evidence="3 4">
    <name type="scientific">Hanseniaspora opuntiae</name>
    <dbReference type="NCBI Taxonomy" id="211096"/>
    <lineage>
        <taxon>Eukaryota</taxon>
        <taxon>Fungi</taxon>
        <taxon>Dikarya</taxon>
        <taxon>Ascomycota</taxon>
        <taxon>Saccharomycotina</taxon>
        <taxon>Saccharomycetes</taxon>
        <taxon>Saccharomycodales</taxon>
        <taxon>Saccharomycodaceae</taxon>
        <taxon>Hanseniaspora</taxon>
    </lineage>
</organism>
<evidence type="ECO:0000256" key="1">
    <source>
        <dbReference type="ARBA" id="ARBA00038208"/>
    </source>
</evidence>
<dbReference type="PANTHER" id="PTHR31902:SF7">
    <property type="entry name" value="ALTERED INHERITANCE OF MITOCHONDRIA PROTEIN 32"/>
    <property type="match status" value="1"/>
</dbReference>
<dbReference type="PANTHER" id="PTHR31902">
    <property type="entry name" value="ACTIN PATCHES DISTAL PROTEIN 1"/>
    <property type="match status" value="1"/>
</dbReference>